<dbReference type="Pfam" id="PF14262">
    <property type="entry name" value="Cthe_2159"/>
    <property type="match status" value="1"/>
</dbReference>
<evidence type="ECO:0000313" key="2">
    <source>
        <dbReference type="Proteomes" id="UP000184609"/>
    </source>
</evidence>
<evidence type="ECO:0008006" key="3">
    <source>
        <dbReference type="Google" id="ProtNLM"/>
    </source>
</evidence>
<evidence type="ECO:0000313" key="1">
    <source>
        <dbReference type="EMBL" id="SHO60028.1"/>
    </source>
</evidence>
<gene>
    <name evidence="1" type="ORF">SAMN04488108_0524</name>
</gene>
<dbReference type="Proteomes" id="UP000184609">
    <property type="component" value="Unassembled WGS sequence"/>
</dbReference>
<sequence length="594" mass="61874">MKITQAIYPVLFLGILFSSCNQNDGDDIIIEDEDEVEAPVNSDYFDDDISSAMEANKADHEESGDDSYDTNDATIIQLNGSSISVSGTVADVTVSGTLATITNSGTYIIQGTLNDGQIAVDTESEEAVKIILNEVTASNSSNAPFNVISAEKVIVFLPDGTSNTFSDTENYVFEDDDDEPNATFFSKADLSIYGNGKLTINGNYNDALTSKDGLVIGGGEFIINSVDDGIRGKDYLVINGGDFTLNTDGDAFKSDNDDDEDRGYILINDGVFDVTTTGGDGFSAETDLMVVAGTFELSTGGGSSNYDEDVSAKGLKAVVNNLIEGGTFTIDSADDAVHCDGNIAIHYGTFDIASGDDAIHADEQLTINDGKITITESYEGLESNVITINGGEIRLVSSDDGINAAGGADSSGTRPGQSNGFSSSSNSYIYFQGGYIVVEAGGDGIDANGSISMTAGTVIVNGPASGANGILDFDGSFHISGGTLIGAGTSNMAQTPSSDSDQNSMIVYLSQQTANTLFAIEDSDGNNVLTFSPSLRYAAVVYSSPSLEDGKKFNIYTGGSASGTESDGLYTSPTYTQGTLVGSFTVTSNITTVR</sequence>
<keyword evidence="2" id="KW-1185">Reference proteome</keyword>
<dbReference type="RefSeq" id="WP_073570183.1">
    <property type="nucleotide sequence ID" value="NZ_FRXN01000001.1"/>
</dbReference>
<dbReference type="InterPro" id="IPR025584">
    <property type="entry name" value="Cthe_2159"/>
</dbReference>
<dbReference type="STRING" id="1073327.SAMN04488108_0524"/>
<protein>
    <recommendedName>
        <fullName evidence="3">Carbohydrate-binding domain-containing protein</fullName>
    </recommendedName>
</protein>
<reference evidence="2" key="1">
    <citation type="submission" date="2016-12" db="EMBL/GenBank/DDBJ databases">
        <authorList>
            <person name="Varghese N."/>
            <person name="Submissions S."/>
        </authorList>
    </citation>
    <scope>NUCLEOTIDE SEQUENCE [LARGE SCALE GENOMIC DNA]</scope>
    <source>
        <strain evidence="2">DSM 25035</strain>
    </source>
</reference>
<organism evidence="1 2">
    <name type="scientific">Algoriphagus zhangzhouensis</name>
    <dbReference type="NCBI Taxonomy" id="1073327"/>
    <lineage>
        <taxon>Bacteria</taxon>
        <taxon>Pseudomonadati</taxon>
        <taxon>Bacteroidota</taxon>
        <taxon>Cytophagia</taxon>
        <taxon>Cytophagales</taxon>
        <taxon>Cyclobacteriaceae</taxon>
        <taxon>Algoriphagus</taxon>
    </lineage>
</organism>
<dbReference type="AlphaFoldDB" id="A0A1M7Z509"/>
<dbReference type="OrthoDB" id="6116667at2"/>
<dbReference type="PROSITE" id="PS51257">
    <property type="entry name" value="PROKAR_LIPOPROTEIN"/>
    <property type="match status" value="1"/>
</dbReference>
<dbReference type="EMBL" id="FRXN01000001">
    <property type="protein sequence ID" value="SHO60028.1"/>
    <property type="molecule type" value="Genomic_DNA"/>
</dbReference>
<name>A0A1M7Z509_9BACT</name>
<accession>A0A1M7Z509</accession>
<proteinExistence type="predicted"/>